<reference evidence="3" key="1">
    <citation type="journal article" date="2019" name="Sci. Rep.">
        <title>Draft genome of Tanacetum cinerariifolium, the natural source of mosquito coil.</title>
        <authorList>
            <person name="Yamashiro T."/>
            <person name="Shiraishi A."/>
            <person name="Satake H."/>
            <person name="Nakayama K."/>
        </authorList>
    </citation>
    <scope>NUCLEOTIDE SEQUENCE</scope>
</reference>
<evidence type="ECO:0000313" key="3">
    <source>
        <dbReference type="EMBL" id="GEU82788.1"/>
    </source>
</evidence>
<comment type="caution">
    <text evidence="3">The sequence shown here is derived from an EMBL/GenBank/DDBJ whole genome shotgun (WGS) entry which is preliminary data.</text>
</comment>
<dbReference type="PANTHER" id="PTHR10566:SF124">
    <property type="entry name" value="PROTEIN KINASE SUPERFAMILY PROTEIN"/>
    <property type="match status" value="1"/>
</dbReference>
<comment type="similarity">
    <text evidence="1">Belongs to the protein kinase superfamily. ADCK protein kinase family.</text>
</comment>
<evidence type="ECO:0000256" key="1">
    <source>
        <dbReference type="ARBA" id="ARBA00009670"/>
    </source>
</evidence>
<keyword evidence="3" id="KW-0418">Kinase</keyword>
<keyword evidence="3" id="KW-0808">Transferase</keyword>
<dbReference type="InterPro" id="IPR004147">
    <property type="entry name" value="ABC1_dom"/>
</dbReference>
<dbReference type="GO" id="GO:0016301">
    <property type="term" value="F:kinase activity"/>
    <property type="evidence" value="ECO:0007669"/>
    <property type="project" value="UniProtKB-KW"/>
</dbReference>
<dbReference type="EMBL" id="BKCJ010008548">
    <property type="protein sequence ID" value="GEU82788.1"/>
    <property type="molecule type" value="Genomic_DNA"/>
</dbReference>
<dbReference type="AlphaFoldDB" id="A0A6L2N9A0"/>
<proteinExistence type="inferred from homology"/>
<feature type="domain" description="ABC1 atypical kinase-like" evidence="2">
    <location>
        <begin position="100"/>
        <end position="212"/>
    </location>
</feature>
<sequence length="240" mass="26984">MVCYEFGAQGTSQSCILGEATINLADYSDASQPAAIFLPLIGSDHGTILHVSFQLLTAKTRFRSSSSKLGMLDDREMNKALSTRPDILPSAYRTELAKLQVAIRSIETQLGAPISQLFVDISPKPMATASLVQVYKAYLHTRELVAVKVQMPDLWLSLTLDALLFNMIRGQLKRFAKAGKDIIVAVNETVRHMFDEIDYIHKGHNCERFASLYGFHDCFLKMNFPKELKFKFQAMRTSKQ</sequence>
<dbReference type="InterPro" id="IPR050154">
    <property type="entry name" value="UbiB_kinase"/>
</dbReference>
<accession>A0A6L2N9A0</accession>
<protein>
    <submittedName>
        <fullName evidence="3">Protein kinase superfamily protein</fullName>
    </submittedName>
</protein>
<name>A0A6L2N9A0_TANCI</name>
<evidence type="ECO:0000259" key="2">
    <source>
        <dbReference type="Pfam" id="PF03109"/>
    </source>
</evidence>
<organism evidence="3">
    <name type="scientific">Tanacetum cinerariifolium</name>
    <name type="common">Dalmatian daisy</name>
    <name type="synonym">Chrysanthemum cinerariifolium</name>
    <dbReference type="NCBI Taxonomy" id="118510"/>
    <lineage>
        <taxon>Eukaryota</taxon>
        <taxon>Viridiplantae</taxon>
        <taxon>Streptophyta</taxon>
        <taxon>Embryophyta</taxon>
        <taxon>Tracheophyta</taxon>
        <taxon>Spermatophyta</taxon>
        <taxon>Magnoliopsida</taxon>
        <taxon>eudicotyledons</taxon>
        <taxon>Gunneridae</taxon>
        <taxon>Pentapetalae</taxon>
        <taxon>asterids</taxon>
        <taxon>campanulids</taxon>
        <taxon>Asterales</taxon>
        <taxon>Asteraceae</taxon>
        <taxon>Asteroideae</taxon>
        <taxon>Anthemideae</taxon>
        <taxon>Anthemidinae</taxon>
        <taxon>Tanacetum</taxon>
    </lineage>
</organism>
<gene>
    <name evidence="3" type="ORF">Tci_054766</name>
</gene>
<dbReference type="Pfam" id="PF03109">
    <property type="entry name" value="ABC1"/>
    <property type="match status" value="1"/>
</dbReference>
<dbReference type="PANTHER" id="PTHR10566">
    <property type="entry name" value="CHAPERONE-ACTIVITY OF BC1 COMPLEX CABC1 -RELATED"/>
    <property type="match status" value="1"/>
</dbReference>